<dbReference type="EMBL" id="JAHQCW010000028">
    <property type="protein sequence ID" value="MBU9738028.1"/>
    <property type="molecule type" value="Genomic_DNA"/>
</dbReference>
<dbReference type="Proteomes" id="UP000712157">
    <property type="component" value="Unassembled WGS sequence"/>
</dbReference>
<evidence type="ECO:0000313" key="2">
    <source>
        <dbReference type="Proteomes" id="UP000712157"/>
    </source>
</evidence>
<evidence type="ECO:0000313" key="1">
    <source>
        <dbReference type="EMBL" id="MBU9738028.1"/>
    </source>
</evidence>
<sequence>MAKSRRANAVMLGFDFQVNAAIVLMIENIEELKSLRLEGNFEYIELKQENNQYILAQAKVVEKSSSDFRNVRKNLEKSLNSLSEGNQKVDARQLILITNSPNPLNEDASRNIFLGAAHREFLSLPESSQKIIKGYLDNINHPLDTEKFMIQVLPFETDSDIERYKVVKQVVDDFIGELNLNIPGLGRRLLNIWHEEVFKNGTKKDPAIQLKKKDVIWPIMVIATDVSHCDDSFLDIFDSSAYDEIVRQYRDTIESCCERCEFFIKVLSDYNTYQSAKKPSEKCMDFVLNKWRNYLLEFDLDDIDEELQKGLIQIILYRIVRNRIVIQNIKKGVKL</sequence>
<gene>
    <name evidence="1" type="ORF">KTH89_15900</name>
</gene>
<name>A0A949K7M3_9FIRM</name>
<proteinExistence type="predicted"/>
<reference evidence="1" key="1">
    <citation type="submission" date="2021-06" db="EMBL/GenBank/DDBJ databases">
        <title>Description of novel taxa of the family Lachnospiraceae.</title>
        <authorList>
            <person name="Chaplin A.V."/>
            <person name="Sokolova S.R."/>
            <person name="Pikina A.P."/>
            <person name="Korzhanova M."/>
            <person name="Belova V."/>
            <person name="Korostin D."/>
            <person name="Efimov B.A."/>
        </authorList>
    </citation>
    <scope>NUCLEOTIDE SEQUENCE</scope>
    <source>
        <strain evidence="1">ASD5720</strain>
    </source>
</reference>
<organism evidence="1 2">
    <name type="scientific">Diplocloster agilis</name>
    <dbReference type="NCBI Taxonomy" id="2850323"/>
    <lineage>
        <taxon>Bacteria</taxon>
        <taxon>Bacillati</taxon>
        <taxon>Bacillota</taxon>
        <taxon>Clostridia</taxon>
        <taxon>Lachnospirales</taxon>
        <taxon>Lachnospiraceae</taxon>
        <taxon>Diplocloster</taxon>
    </lineage>
</organism>
<comment type="caution">
    <text evidence="1">The sequence shown here is derived from an EMBL/GenBank/DDBJ whole genome shotgun (WGS) entry which is preliminary data.</text>
</comment>
<protein>
    <submittedName>
        <fullName evidence="1">Uncharacterized protein</fullName>
    </submittedName>
</protein>
<accession>A0A949K7M3</accession>
<dbReference type="AlphaFoldDB" id="A0A949K7M3"/>
<dbReference type="RefSeq" id="WP_238722341.1">
    <property type="nucleotide sequence ID" value="NZ_JAHQCW010000028.1"/>
</dbReference>
<keyword evidence="2" id="KW-1185">Reference proteome</keyword>